<dbReference type="AlphaFoldDB" id="A0A5C1AGV5"/>
<dbReference type="RefSeq" id="WP_149111859.1">
    <property type="nucleotide sequence ID" value="NZ_CP042425.1"/>
</dbReference>
<evidence type="ECO:0000313" key="3">
    <source>
        <dbReference type="Proteomes" id="UP000324974"/>
    </source>
</evidence>
<dbReference type="Pfam" id="PF11984">
    <property type="entry name" value="DUF3485"/>
    <property type="match status" value="1"/>
</dbReference>
<evidence type="ECO:0000259" key="1">
    <source>
        <dbReference type="Pfam" id="PF11984"/>
    </source>
</evidence>
<feature type="domain" description="Methanolan biosynthesis EpsI" evidence="1">
    <location>
        <begin position="9"/>
        <end position="130"/>
    </location>
</feature>
<dbReference type="Proteomes" id="UP000324974">
    <property type="component" value="Chromosome"/>
</dbReference>
<dbReference type="KEGG" id="lrs:PX52LOC_04199"/>
<accession>A0A5C1AGV5</accession>
<name>A0A5C1AGV5_9BACT</name>
<evidence type="ECO:0000313" key="2">
    <source>
        <dbReference type="EMBL" id="QEL17216.1"/>
    </source>
</evidence>
<organism evidence="2 3">
    <name type="scientific">Limnoglobus roseus</name>
    <dbReference type="NCBI Taxonomy" id="2598579"/>
    <lineage>
        <taxon>Bacteria</taxon>
        <taxon>Pseudomonadati</taxon>
        <taxon>Planctomycetota</taxon>
        <taxon>Planctomycetia</taxon>
        <taxon>Gemmatales</taxon>
        <taxon>Gemmataceae</taxon>
        <taxon>Limnoglobus</taxon>
    </lineage>
</organism>
<protein>
    <submittedName>
        <fullName evidence="2">Exosortase-associated EpsI family protein</fullName>
    </submittedName>
</protein>
<gene>
    <name evidence="2" type="ORF">PX52LOC_04199</name>
</gene>
<reference evidence="3" key="1">
    <citation type="submission" date="2019-08" db="EMBL/GenBank/DDBJ databases">
        <title>Limnoglobus roseus gen. nov., sp. nov., a novel freshwater planctomycete with a giant genome from the family Gemmataceae.</title>
        <authorList>
            <person name="Kulichevskaya I.S."/>
            <person name="Naumoff D.G."/>
            <person name="Miroshnikov K."/>
            <person name="Ivanova A."/>
            <person name="Philippov D.A."/>
            <person name="Hakobyan A."/>
            <person name="Rijpstra I.C."/>
            <person name="Sinninghe Damste J.S."/>
            <person name="Liesack W."/>
            <person name="Dedysh S.N."/>
        </authorList>
    </citation>
    <scope>NUCLEOTIDE SEQUENCE [LARGE SCALE GENOMIC DNA]</scope>
    <source>
        <strain evidence="3">PX52</strain>
    </source>
</reference>
<sequence length="215" mass="23468">MRAVVIGIAVVVLCGAGWLEVRTTSHRADATAIKAVQEKLDAVPLAVGDWKGEVQEYDSKRFDRTGAFAATSRVYRNAKTNEVVTALILAGAATEIGAHDPNRCYAGAGYRPIGPQQRRELDESVPGPHCTYWSARFDTDTFPAVSLQVNWAWSLDGAWTASEDARYEFGREPVLYKLYVQRRLNTLGGGAQAADPTEGFLAEFFPAAQSVLQSK</sequence>
<dbReference type="InterPro" id="IPR014263">
    <property type="entry name" value="Methanolan_biosynth_EpsI"/>
</dbReference>
<keyword evidence="3" id="KW-1185">Reference proteome</keyword>
<dbReference type="EMBL" id="CP042425">
    <property type="protein sequence ID" value="QEL17216.1"/>
    <property type="molecule type" value="Genomic_DNA"/>
</dbReference>
<dbReference type="OrthoDB" id="288208at2"/>
<proteinExistence type="predicted"/>